<reference evidence="1 2" key="1">
    <citation type="journal article" date="2013" name="Antonie Van Leeuwenhoek">
        <title>Dongia rigui sp. nov., isolated from freshwater of a large wetland in Korea.</title>
        <authorList>
            <person name="Baik K.S."/>
            <person name="Hwang Y.M."/>
            <person name="Choi J.S."/>
            <person name="Kwon J."/>
            <person name="Seong C.N."/>
        </authorList>
    </citation>
    <scope>NUCLEOTIDE SEQUENCE [LARGE SCALE GENOMIC DNA]</scope>
    <source>
        <strain evidence="1 2">04SU4-P</strain>
    </source>
</reference>
<dbReference type="Proteomes" id="UP001271769">
    <property type="component" value="Unassembled WGS sequence"/>
</dbReference>
<evidence type="ECO:0000313" key="2">
    <source>
        <dbReference type="Proteomes" id="UP001271769"/>
    </source>
</evidence>
<gene>
    <name evidence="1" type="ORF">SMD31_10335</name>
</gene>
<dbReference type="EMBL" id="JAXCLX010000001">
    <property type="protein sequence ID" value="MDY0872323.1"/>
    <property type="molecule type" value="Genomic_DNA"/>
</dbReference>
<name>A0ABU5DYL5_9PROT</name>
<dbReference type="Gene3D" id="3.40.50.150">
    <property type="entry name" value="Vaccinia Virus protein VP39"/>
    <property type="match status" value="1"/>
</dbReference>
<proteinExistence type="predicted"/>
<sequence>MPTGFWRHFSLGLATLCGARRRGFFIPYRYADQVTPPTVYAAAQSLFDAARGDFAALLSALAPYAADLGAIAPDAPAPAPRWGQDWFAPMDAAILYALIRDRRPACFLEVGSGHSTRFAARAIGDGKLATRHVAIDPAPRADVGTSALTLHRCVLKDADPALFAGLRAGDMLFIDSSHILMPGTDVDQLFNGVLPALPKGVLVHIHDIFLPDDYPMDWAWRGYNEQLAVLPLLGGGGFKPLFASRYAETRMKAETAASLIAQLPSSKAPATSLWLEKV</sequence>
<evidence type="ECO:0000313" key="1">
    <source>
        <dbReference type="EMBL" id="MDY0872323.1"/>
    </source>
</evidence>
<dbReference type="EC" id="2.1.1.-" evidence="1"/>
<keyword evidence="1" id="KW-0808">Transferase</keyword>
<dbReference type="Pfam" id="PF13578">
    <property type="entry name" value="Methyltransf_24"/>
    <property type="match status" value="1"/>
</dbReference>
<accession>A0ABU5DYL5</accession>
<protein>
    <submittedName>
        <fullName evidence="1">Class I SAM-dependent methyltransferase</fullName>
        <ecNumber evidence="1">2.1.1.-</ecNumber>
    </submittedName>
</protein>
<comment type="caution">
    <text evidence="1">The sequence shown here is derived from an EMBL/GenBank/DDBJ whole genome shotgun (WGS) entry which is preliminary data.</text>
</comment>
<dbReference type="InterPro" id="IPR029063">
    <property type="entry name" value="SAM-dependent_MTases_sf"/>
</dbReference>
<keyword evidence="1" id="KW-0489">Methyltransferase</keyword>
<dbReference type="GO" id="GO:0008168">
    <property type="term" value="F:methyltransferase activity"/>
    <property type="evidence" value="ECO:0007669"/>
    <property type="project" value="UniProtKB-KW"/>
</dbReference>
<keyword evidence="2" id="KW-1185">Reference proteome</keyword>
<dbReference type="SUPFAM" id="SSF53335">
    <property type="entry name" value="S-adenosyl-L-methionine-dependent methyltransferases"/>
    <property type="match status" value="1"/>
</dbReference>
<dbReference type="GO" id="GO:0032259">
    <property type="term" value="P:methylation"/>
    <property type="evidence" value="ECO:0007669"/>
    <property type="project" value="UniProtKB-KW"/>
</dbReference>
<organism evidence="1 2">
    <name type="scientific">Dongia rigui</name>
    <dbReference type="NCBI Taxonomy" id="940149"/>
    <lineage>
        <taxon>Bacteria</taxon>
        <taxon>Pseudomonadati</taxon>
        <taxon>Pseudomonadota</taxon>
        <taxon>Alphaproteobacteria</taxon>
        <taxon>Rhodospirillales</taxon>
        <taxon>Dongiaceae</taxon>
        <taxon>Dongia</taxon>
    </lineage>
</organism>
<dbReference type="RefSeq" id="WP_320500743.1">
    <property type="nucleotide sequence ID" value="NZ_JAXCLX010000001.1"/>
</dbReference>